<dbReference type="InterPro" id="IPR011006">
    <property type="entry name" value="CheY-like_superfamily"/>
</dbReference>
<evidence type="ECO:0000256" key="1">
    <source>
        <dbReference type="PROSITE-ProRule" id="PRU00169"/>
    </source>
</evidence>
<dbReference type="STRING" id="1797711.A2870_01095"/>
<dbReference type="GO" id="GO:0000160">
    <property type="term" value="P:phosphorelay signal transduction system"/>
    <property type="evidence" value="ECO:0007669"/>
    <property type="project" value="InterPro"/>
</dbReference>
<evidence type="ECO:0000313" key="3">
    <source>
        <dbReference type="EMBL" id="OGD88109.1"/>
    </source>
</evidence>
<name>A0A1F5G8D8_9BACT</name>
<dbReference type="Proteomes" id="UP000179102">
    <property type="component" value="Unassembled WGS sequence"/>
</dbReference>
<gene>
    <name evidence="3" type="ORF">A2870_01095</name>
</gene>
<dbReference type="SUPFAM" id="SSF52172">
    <property type="entry name" value="CheY-like"/>
    <property type="match status" value="1"/>
</dbReference>
<feature type="domain" description="Response regulatory" evidence="2">
    <location>
        <begin position="7"/>
        <end position="122"/>
    </location>
</feature>
<dbReference type="PROSITE" id="PS50110">
    <property type="entry name" value="RESPONSE_REGULATORY"/>
    <property type="match status" value="1"/>
</dbReference>
<comment type="caution">
    <text evidence="3">The sequence shown here is derived from an EMBL/GenBank/DDBJ whole genome shotgun (WGS) entry which is preliminary data.</text>
</comment>
<dbReference type="EMBL" id="MFAZ01000003">
    <property type="protein sequence ID" value="OGD88109.1"/>
    <property type="molecule type" value="Genomic_DNA"/>
</dbReference>
<dbReference type="AlphaFoldDB" id="A0A1F5G8D8"/>
<reference evidence="3 4" key="1">
    <citation type="journal article" date="2016" name="Nat. Commun.">
        <title>Thousands of microbial genomes shed light on interconnected biogeochemical processes in an aquifer system.</title>
        <authorList>
            <person name="Anantharaman K."/>
            <person name="Brown C.T."/>
            <person name="Hug L.A."/>
            <person name="Sharon I."/>
            <person name="Castelle C.J."/>
            <person name="Probst A.J."/>
            <person name="Thomas B.C."/>
            <person name="Singh A."/>
            <person name="Wilkins M.J."/>
            <person name="Karaoz U."/>
            <person name="Brodie E.L."/>
            <person name="Williams K.H."/>
            <person name="Hubbard S.S."/>
            <person name="Banfield J.F."/>
        </authorList>
    </citation>
    <scope>NUCLEOTIDE SEQUENCE [LARGE SCALE GENOMIC DNA]</scope>
</reference>
<evidence type="ECO:0000313" key="4">
    <source>
        <dbReference type="Proteomes" id="UP000179102"/>
    </source>
</evidence>
<dbReference type="InterPro" id="IPR001789">
    <property type="entry name" value="Sig_transdc_resp-reg_receiver"/>
</dbReference>
<proteinExistence type="predicted"/>
<organism evidence="3 4">
    <name type="scientific">Candidatus Curtissbacteria bacterium RIFCSPHIGHO2_01_FULL_41_11</name>
    <dbReference type="NCBI Taxonomy" id="1797711"/>
    <lineage>
        <taxon>Bacteria</taxon>
        <taxon>Candidatus Curtissiibacteriota</taxon>
    </lineage>
</organism>
<feature type="modified residue" description="4-aspartylphosphate" evidence="1">
    <location>
        <position position="60"/>
    </location>
</feature>
<evidence type="ECO:0000259" key="2">
    <source>
        <dbReference type="PROSITE" id="PS50110"/>
    </source>
</evidence>
<sequence length="122" mass="13075">MAPENARVFLAEDDKSFRKFARRFIEGASHQVSVEVSTLGDAIVAIPRAKELGVNVAVVDGNLTADDTSGNDGDMLAAALRKEIPDIKIISFSGQPQSYGDVHISKGKFEDVKGLGETITKL</sequence>
<protein>
    <recommendedName>
        <fullName evidence="2">Response regulatory domain-containing protein</fullName>
    </recommendedName>
</protein>
<keyword evidence="1" id="KW-0597">Phosphoprotein</keyword>
<dbReference type="Gene3D" id="3.40.50.2300">
    <property type="match status" value="1"/>
</dbReference>
<accession>A0A1F5G8D8</accession>